<name>X6P9U1_RETFI</name>
<keyword evidence="2" id="KW-1185">Reference proteome</keyword>
<gene>
    <name evidence="1" type="ORF">RFI_02697</name>
</gene>
<dbReference type="AlphaFoldDB" id="X6P9U1"/>
<proteinExistence type="predicted"/>
<dbReference type="SUPFAM" id="SSF50965">
    <property type="entry name" value="Galactose oxidase, central domain"/>
    <property type="match status" value="1"/>
</dbReference>
<dbReference type="InterPro" id="IPR011043">
    <property type="entry name" value="Gal_Oxase/kelch_b-propeller"/>
</dbReference>
<reference evidence="1 2" key="1">
    <citation type="journal article" date="2013" name="Curr. Biol.">
        <title>The Genome of the Foraminiferan Reticulomyxa filosa.</title>
        <authorList>
            <person name="Glockner G."/>
            <person name="Hulsmann N."/>
            <person name="Schleicher M."/>
            <person name="Noegel A.A."/>
            <person name="Eichinger L."/>
            <person name="Gallinger C."/>
            <person name="Pawlowski J."/>
            <person name="Sierra R."/>
            <person name="Euteneuer U."/>
            <person name="Pillet L."/>
            <person name="Moustafa A."/>
            <person name="Platzer M."/>
            <person name="Groth M."/>
            <person name="Szafranski K."/>
            <person name="Schliwa M."/>
        </authorList>
    </citation>
    <scope>NUCLEOTIDE SEQUENCE [LARGE SCALE GENOMIC DNA]</scope>
</reference>
<dbReference type="Gene3D" id="2.120.10.80">
    <property type="entry name" value="Kelch-type beta propeller"/>
    <property type="match status" value="1"/>
</dbReference>
<dbReference type="InterPro" id="IPR015915">
    <property type="entry name" value="Kelch-typ_b-propeller"/>
</dbReference>
<sequence length="308" mass="36732">MKKKHALMMRYVSVWNNDNNDKKEDEIQINNKKQFNKWIPLVDNNDNRIFIGRDEDDHEGIRAVIGGSNNHLLFITYSPKNIDVFDLNTFQFVKHNTLPIDDNSDIKYHCFVSKRGNESNKKSHEMILFCKNIGLLIIYDEDNNIFQYHNIWVCTSIRSFISYACICIDEFILFFGGQNYDGFCISNDVYKYSIVDKKWMKFEFTLPDLRTDSIAVLNESDMFIHIIGGYTGNSGISKHIRTKLKEWMREEVTEKEKKWIIEENERRYVEEIKIELEEMKEHIGIKKLKELHHKIKKKKKRDTKKLKQ</sequence>
<organism evidence="1 2">
    <name type="scientific">Reticulomyxa filosa</name>
    <dbReference type="NCBI Taxonomy" id="46433"/>
    <lineage>
        <taxon>Eukaryota</taxon>
        <taxon>Sar</taxon>
        <taxon>Rhizaria</taxon>
        <taxon>Retaria</taxon>
        <taxon>Foraminifera</taxon>
        <taxon>Monothalamids</taxon>
        <taxon>Reticulomyxidae</taxon>
        <taxon>Reticulomyxa</taxon>
    </lineage>
</organism>
<accession>X6P9U1</accession>
<dbReference type="EMBL" id="ASPP01002607">
    <property type="protein sequence ID" value="ETO34397.1"/>
    <property type="molecule type" value="Genomic_DNA"/>
</dbReference>
<evidence type="ECO:0000313" key="2">
    <source>
        <dbReference type="Proteomes" id="UP000023152"/>
    </source>
</evidence>
<dbReference type="Proteomes" id="UP000023152">
    <property type="component" value="Unassembled WGS sequence"/>
</dbReference>
<evidence type="ECO:0000313" key="1">
    <source>
        <dbReference type="EMBL" id="ETO34397.1"/>
    </source>
</evidence>
<comment type="caution">
    <text evidence="1">The sequence shown here is derived from an EMBL/GenBank/DDBJ whole genome shotgun (WGS) entry which is preliminary data.</text>
</comment>
<protein>
    <submittedName>
        <fullName evidence="1">Uncharacterized protein</fullName>
    </submittedName>
</protein>